<feature type="transmembrane region" description="Helical" evidence="2">
    <location>
        <begin position="117"/>
        <end position="140"/>
    </location>
</feature>
<evidence type="ECO:0000313" key="3">
    <source>
        <dbReference type="EMBL" id="ULN52603.1"/>
    </source>
</evidence>
<reference evidence="3" key="1">
    <citation type="submission" date="2022-08" db="EMBL/GenBank/DDBJ databases">
        <title>Complete genome sequence of 14 non-tuberculosis mycobacteria type-strains.</title>
        <authorList>
            <person name="Igarashi Y."/>
            <person name="Osugi A."/>
            <person name="Mitarai S."/>
        </authorList>
    </citation>
    <scope>NUCLEOTIDE SEQUENCE</scope>
    <source>
        <strain evidence="3">DSM 45575</strain>
    </source>
</reference>
<accession>A0ABY3U146</accession>
<keyword evidence="2" id="KW-0812">Transmembrane</keyword>
<organism evidence="3 4">
    <name type="scientific">Mycolicibacillus parakoreensis</name>
    <dbReference type="NCBI Taxonomy" id="1069221"/>
    <lineage>
        <taxon>Bacteria</taxon>
        <taxon>Bacillati</taxon>
        <taxon>Actinomycetota</taxon>
        <taxon>Actinomycetes</taxon>
        <taxon>Mycobacteriales</taxon>
        <taxon>Mycobacteriaceae</taxon>
        <taxon>Mycolicibacillus</taxon>
    </lineage>
</organism>
<name>A0ABY3U146_9MYCO</name>
<dbReference type="EMBL" id="CP092365">
    <property type="protein sequence ID" value="ULN52603.1"/>
    <property type="molecule type" value="Genomic_DNA"/>
</dbReference>
<keyword evidence="2" id="KW-1133">Transmembrane helix</keyword>
<dbReference type="Proteomes" id="UP001055200">
    <property type="component" value="Chromosome"/>
</dbReference>
<evidence type="ECO:0008006" key="5">
    <source>
        <dbReference type="Google" id="ProtNLM"/>
    </source>
</evidence>
<evidence type="ECO:0000313" key="4">
    <source>
        <dbReference type="Proteomes" id="UP001055200"/>
    </source>
</evidence>
<dbReference type="RefSeq" id="WP_240170875.1">
    <property type="nucleotide sequence ID" value="NZ_CP092365.1"/>
</dbReference>
<evidence type="ECO:0000256" key="1">
    <source>
        <dbReference type="SAM" id="MobiDB-lite"/>
    </source>
</evidence>
<keyword evidence="4" id="KW-1185">Reference proteome</keyword>
<sequence>MVAAFPTLPRGPAAVRAGWLAREIVVGAGAVALIVTSAELRLPIGVPGHRGLIWLTLLVAVAATSRARTTVLAVGAASAIGLPAVGGAPGHGGRYVLAAALLYVLTDLAAVRRRPWLLALAAAPIHLLAVGASTGLLGAAGIATKIGGHLGFGLGAGALGLLTAARPGHTSAGSAGSPPGSAGSTGTAPARWPGSPDRSPPRPRR</sequence>
<protein>
    <recommendedName>
        <fullName evidence="5">Lysoplasmalogenase</fullName>
    </recommendedName>
</protein>
<feature type="region of interest" description="Disordered" evidence="1">
    <location>
        <begin position="168"/>
        <end position="205"/>
    </location>
</feature>
<proteinExistence type="predicted"/>
<evidence type="ECO:0000256" key="2">
    <source>
        <dbReference type="SAM" id="Phobius"/>
    </source>
</evidence>
<gene>
    <name evidence="3" type="ORF">MIU77_17495</name>
</gene>
<feature type="compositionally biased region" description="Low complexity" evidence="1">
    <location>
        <begin position="168"/>
        <end position="197"/>
    </location>
</feature>
<feature type="transmembrane region" description="Helical" evidence="2">
    <location>
        <begin position="146"/>
        <end position="165"/>
    </location>
</feature>
<keyword evidence="2" id="KW-0472">Membrane</keyword>